<feature type="region of interest" description="Disordered" evidence="1">
    <location>
        <begin position="1"/>
        <end position="20"/>
    </location>
</feature>
<evidence type="ECO:0000313" key="3">
    <source>
        <dbReference type="Proteomes" id="UP000309038"/>
    </source>
</evidence>
<protein>
    <submittedName>
        <fullName evidence="2">Uncharacterized protein</fullName>
    </submittedName>
</protein>
<dbReference type="EMBL" id="SGPJ01000226">
    <property type="protein sequence ID" value="THG96555.1"/>
    <property type="molecule type" value="Genomic_DNA"/>
</dbReference>
<feature type="region of interest" description="Disordered" evidence="1">
    <location>
        <begin position="145"/>
        <end position="185"/>
    </location>
</feature>
<keyword evidence="3" id="KW-1185">Reference proteome</keyword>
<accession>A0A4S4KEJ8</accession>
<name>A0A4S4KEJ8_9APHY</name>
<organism evidence="2 3">
    <name type="scientific">Hermanssonia centrifuga</name>
    <dbReference type="NCBI Taxonomy" id="98765"/>
    <lineage>
        <taxon>Eukaryota</taxon>
        <taxon>Fungi</taxon>
        <taxon>Dikarya</taxon>
        <taxon>Basidiomycota</taxon>
        <taxon>Agaricomycotina</taxon>
        <taxon>Agaricomycetes</taxon>
        <taxon>Polyporales</taxon>
        <taxon>Meruliaceae</taxon>
        <taxon>Hermanssonia</taxon>
    </lineage>
</organism>
<dbReference type="Proteomes" id="UP000309038">
    <property type="component" value="Unassembled WGS sequence"/>
</dbReference>
<evidence type="ECO:0000256" key="1">
    <source>
        <dbReference type="SAM" id="MobiDB-lite"/>
    </source>
</evidence>
<comment type="caution">
    <text evidence="2">The sequence shown here is derived from an EMBL/GenBank/DDBJ whole genome shotgun (WGS) entry which is preliminary data.</text>
</comment>
<evidence type="ECO:0000313" key="2">
    <source>
        <dbReference type="EMBL" id="THG96555.1"/>
    </source>
</evidence>
<reference evidence="2 3" key="1">
    <citation type="submission" date="2019-02" db="EMBL/GenBank/DDBJ databases">
        <title>Genome sequencing of the rare red list fungi Phlebia centrifuga.</title>
        <authorList>
            <person name="Buettner E."/>
            <person name="Kellner H."/>
        </authorList>
    </citation>
    <scope>NUCLEOTIDE SEQUENCE [LARGE SCALE GENOMIC DNA]</scope>
    <source>
        <strain evidence="2 3">DSM 108282</strain>
    </source>
</reference>
<sequence>MPLSLDRHLPQERQVPKRRTRKMRKSGIEICYFEDWGSSALTSPPALSLDQGLQQYDLYIHRNPSRKHQIWQCKSCHPLIWVSLLEGLPYTVPGCKDKQIFVMTDTGLPSFVTPDTVDRLYKHLKNMPPGPHVPGPKPDLQKILQRDRLPPTSNRPPAPAGRQHQVRRKDKKVVMNLPDEESLNG</sequence>
<feature type="compositionally biased region" description="Basic and acidic residues" evidence="1">
    <location>
        <begin position="1"/>
        <end position="15"/>
    </location>
</feature>
<gene>
    <name evidence="2" type="ORF">EW026_g5301</name>
</gene>
<proteinExistence type="predicted"/>
<dbReference type="AlphaFoldDB" id="A0A4S4KEJ8"/>